<dbReference type="GO" id="GO:0009338">
    <property type="term" value="C:exodeoxyribonuclease V complex"/>
    <property type="evidence" value="ECO:0007669"/>
    <property type="project" value="TreeGrafter"/>
</dbReference>
<evidence type="ECO:0000256" key="3">
    <source>
        <dbReference type="ARBA" id="ARBA00022806"/>
    </source>
</evidence>
<dbReference type="Gene3D" id="1.10.486.10">
    <property type="entry name" value="PCRA, domain 4"/>
    <property type="match status" value="1"/>
</dbReference>
<dbReference type="Proteomes" id="UP000248014">
    <property type="component" value="Unassembled WGS sequence"/>
</dbReference>
<comment type="catalytic activity">
    <reaction evidence="8">
        <text>ATP + H2O = ADP + phosphate + H(+)</text>
        <dbReference type="Rhea" id="RHEA:13065"/>
        <dbReference type="ChEBI" id="CHEBI:15377"/>
        <dbReference type="ChEBI" id="CHEBI:15378"/>
        <dbReference type="ChEBI" id="CHEBI:30616"/>
        <dbReference type="ChEBI" id="CHEBI:43474"/>
        <dbReference type="ChEBI" id="CHEBI:456216"/>
        <dbReference type="EC" id="5.6.2.4"/>
    </reaction>
</comment>
<keyword evidence="1 9" id="KW-0547">Nucleotide-binding</keyword>
<dbReference type="GO" id="GO:0005524">
    <property type="term" value="F:ATP binding"/>
    <property type="evidence" value="ECO:0007669"/>
    <property type="project" value="UniProtKB-UniRule"/>
</dbReference>
<protein>
    <recommendedName>
        <fullName evidence="7">DNA 3'-5' helicase</fullName>
        <ecNumber evidence="7">5.6.2.4</ecNumber>
    </recommendedName>
</protein>
<dbReference type="Gene3D" id="3.40.50.300">
    <property type="entry name" value="P-loop containing nucleotide triphosphate hydrolases"/>
    <property type="match status" value="4"/>
</dbReference>
<evidence type="ECO:0000259" key="11">
    <source>
        <dbReference type="PROSITE" id="PS51217"/>
    </source>
</evidence>
<name>A0A2V3URH9_9SPHN</name>
<dbReference type="EMBL" id="QJJM01000024">
    <property type="protein sequence ID" value="PXW67852.1"/>
    <property type="molecule type" value="Genomic_DNA"/>
</dbReference>
<dbReference type="InterPro" id="IPR014017">
    <property type="entry name" value="DNA_helicase_UvrD-like_C"/>
</dbReference>
<dbReference type="GO" id="GO:0003677">
    <property type="term" value="F:DNA binding"/>
    <property type="evidence" value="ECO:0007669"/>
    <property type="project" value="InterPro"/>
</dbReference>
<dbReference type="InterPro" id="IPR000212">
    <property type="entry name" value="DNA_helicase_UvrD/REP"/>
</dbReference>
<feature type="domain" description="UvrD-like helicase C-terminal" evidence="11">
    <location>
        <begin position="478"/>
        <end position="785"/>
    </location>
</feature>
<comment type="caution">
    <text evidence="12">The sequence shown here is derived from an EMBL/GenBank/DDBJ whole genome shotgun (WGS) entry which is preliminary data.</text>
</comment>
<dbReference type="GO" id="GO:0000725">
    <property type="term" value="P:recombinational repair"/>
    <property type="evidence" value="ECO:0007669"/>
    <property type="project" value="TreeGrafter"/>
</dbReference>
<proteinExistence type="predicted"/>
<evidence type="ECO:0000256" key="5">
    <source>
        <dbReference type="ARBA" id="ARBA00023235"/>
    </source>
</evidence>
<evidence type="ECO:0000256" key="7">
    <source>
        <dbReference type="ARBA" id="ARBA00034808"/>
    </source>
</evidence>
<dbReference type="PANTHER" id="PTHR11070">
    <property type="entry name" value="UVRD / RECB / PCRA DNA HELICASE FAMILY MEMBER"/>
    <property type="match status" value="1"/>
</dbReference>
<evidence type="ECO:0000313" key="12">
    <source>
        <dbReference type="EMBL" id="PXW67852.1"/>
    </source>
</evidence>
<gene>
    <name evidence="12" type="ORF">C7451_12420</name>
</gene>
<sequence length="1136" mass="122545">MTDATPVLRDEAARLAAMTAHDRSMLVEAGAGSGKTAVMAGRLALLLTGGTAPKAIAAVTFTELAASELLARVRDFVDELLDGRVPRELRIALPDGLSAEQRSHLDAAAAEIDEITCSTIHGFCQRLIKPYPVEANIDPGASLMDPAQADMIFGDIVDRWLREALDADDQNLVAELVFQNPSKATELIATAAAALRDNRVLVPPPVPAIPPLVTAFDHAAKAYRAFVVGTPALEEESIASAQAFVDMAAAVAQVPTDQSPAALIRLLLSTPHPSLCTAKGTFSVYKKKGKWETAAKVAGLSKAEGGVLNARAEELHLACTYSWAAMLQGAASRVLADLLSAIQPILEDFRAYKRAAALLDFDDLIFAARDLLRDHDSVRTALSSRYAHVLVDEFQDTDPLQTEIFWRLCGDPAPDADPLDWAAYHIRPGALFLVGDPKQAIYRFRGADVAAYVRAREAIRALNPLDLLSISTNFRSCAAILDYVNDRFAPHLTEEKGQPGFTPLDSFHPDHGEGLCVAALPVACADEDGKAKSAVQRDCEAEAVAEMCSRLIGSQIIVDRKTDTKRPCRPGDIALLAPGGTELWRYEEALEKRGVPVATQAGKGFYRRQEVQDLIAITRVLADSRDSLALVALLRGPLVGLTEEQLLDLVWSQPRDPERPDALPRLTIHLDAELIPDPHARDIVEKLQALRRRINSTTPHQLLAEAVDLLRVRPVLLQRHGGQAERPLANVDLFLSLAQPYGVRGLRTFADAMTAAWEGKTRSAEGRPDAQEEAVSLVTMHASKGLEWPIVVPINTMTLGNDVRDPVIDGDTKTIFLPLFGVAPAGYEEAKAAEVAERERERLRLWYVAATRARELLVLPKLDVPPAKSSWNGLMDFDLDGLPVIAIDHHPEGFDTIDSEPDNDQTRKIFAGEAARVVAATPKLRWVAPSRDEDPHGPLELAAEPQIVVAGQDTPEPEMLITVQGGRERGLVIHKLLEEVLTGETADDLVALTARAGDLVRALGGEPGTDAGAGLSPDEMAGTVARTLAMPDIAALRPRLIAELPVYGISEEDAVELATFGVVDALCVGADGTPELVIDWKSDVSPSVSAANHYRQQISRYLEVTGVPVGLVVFVTTGELLQVATPARGARDTAVV</sequence>
<evidence type="ECO:0000256" key="1">
    <source>
        <dbReference type="ARBA" id="ARBA00022741"/>
    </source>
</evidence>
<organism evidence="12 13">
    <name type="scientific">Blastomonas natatoria</name>
    <dbReference type="NCBI Taxonomy" id="34015"/>
    <lineage>
        <taxon>Bacteria</taxon>
        <taxon>Pseudomonadati</taxon>
        <taxon>Pseudomonadota</taxon>
        <taxon>Alphaproteobacteria</taxon>
        <taxon>Sphingomonadales</taxon>
        <taxon>Sphingomonadaceae</taxon>
        <taxon>Blastomonas</taxon>
    </lineage>
</organism>
<evidence type="ECO:0000313" key="13">
    <source>
        <dbReference type="Proteomes" id="UP000248014"/>
    </source>
</evidence>
<dbReference type="EC" id="5.6.2.4" evidence="7"/>
<dbReference type="GO" id="GO:0016787">
    <property type="term" value="F:hydrolase activity"/>
    <property type="evidence" value="ECO:0007669"/>
    <property type="project" value="UniProtKB-UniRule"/>
</dbReference>
<dbReference type="PANTHER" id="PTHR11070:SF23">
    <property type="entry name" value="RECBCD ENZYME SUBUNIT RECB"/>
    <property type="match status" value="1"/>
</dbReference>
<dbReference type="PROSITE" id="PS51217">
    <property type="entry name" value="UVRD_HELICASE_CTER"/>
    <property type="match status" value="1"/>
</dbReference>
<keyword evidence="3 9" id="KW-0347">Helicase</keyword>
<evidence type="ECO:0000256" key="4">
    <source>
        <dbReference type="ARBA" id="ARBA00022840"/>
    </source>
</evidence>
<dbReference type="GO" id="GO:0005829">
    <property type="term" value="C:cytosol"/>
    <property type="evidence" value="ECO:0007669"/>
    <property type="project" value="TreeGrafter"/>
</dbReference>
<keyword evidence="13" id="KW-1185">Reference proteome</keyword>
<feature type="binding site" evidence="9">
    <location>
        <begin position="29"/>
        <end position="36"/>
    </location>
    <ligand>
        <name>ATP</name>
        <dbReference type="ChEBI" id="CHEBI:30616"/>
    </ligand>
</feature>
<dbReference type="AlphaFoldDB" id="A0A2V3URH9"/>
<dbReference type="Pfam" id="PF00580">
    <property type="entry name" value="UvrD-helicase"/>
    <property type="match status" value="1"/>
</dbReference>
<dbReference type="InterPro" id="IPR027417">
    <property type="entry name" value="P-loop_NTPase"/>
</dbReference>
<accession>A0A2V3URH9</accession>
<dbReference type="PROSITE" id="PS51198">
    <property type="entry name" value="UVRD_HELICASE_ATP_BIND"/>
    <property type="match status" value="1"/>
</dbReference>
<dbReference type="InterPro" id="IPR014016">
    <property type="entry name" value="UvrD-like_ATP-bd"/>
</dbReference>
<keyword evidence="4 9" id="KW-0067">ATP-binding</keyword>
<dbReference type="RefSeq" id="WP_110300395.1">
    <property type="nucleotide sequence ID" value="NZ_QJJM01000024.1"/>
</dbReference>
<evidence type="ECO:0000256" key="6">
    <source>
        <dbReference type="ARBA" id="ARBA00034617"/>
    </source>
</evidence>
<keyword evidence="5" id="KW-0413">Isomerase</keyword>
<feature type="domain" description="UvrD-like helicase ATP-binding" evidence="10">
    <location>
        <begin position="8"/>
        <end position="477"/>
    </location>
</feature>
<evidence type="ECO:0000259" key="10">
    <source>
        <dbReference type="PROSITE" id="PS51198"/>
    </source>
</evidence>
<evidence type="ECO:0000256" key="8">
    <source>
        <dbReference type="ARBA" id="ARBA00048988"/>
    </source>
</evidence>
<keyword evidence="2 9" id="KW-0378">Hydrolase</keyword>
<dbReference type="OrthoDB" id="9810135at2"/>
<evidence type="ECO:0000256" key="9">
    <source>
        <dbReference type="PROSITE-ProRule" id="PRU00560"/>
    </source>
</evidence>
<dbReference type="GO" id="GO:0043138">
    <property type="term" value="F:3'-5' DNA helicase activity"/>
    <property type="evidence" value="ECO:0007669"/>
    <property type="project" value="UniProtKB-EC"/>
</dbReference>
<dbReference type="SUPFAM" id="SSF52540">
    <property type="entry name" value="P-loop containing nucleoside triphosphate hydrolases"/>
    <property type="match status" value="1"/>
</dbReference>
<evidence type="ECO:0000256" key="2">
    <source>
        <dbReference type="ARBA" id="ARBA00022801"/>
    </source>
</evidence>
<comment type="catalytic activity">
    <reaction evidence="6">
        <text>Couples ATP hydrolysis with the unwinding of duplex DNA by translocating in the 3'-5' direction.</text>
        <dbReference type="EC" id="5.6.2.4"/>
    </reaction>
</comment>
<dbReference type="Pfam" id="PF13361">
    <property type="entry name" value="UvrD_C"/>
    <property type="match status" value="2"/>
</dbReference>
<reference evidence="12 13" key="1">
    <citation type="submission" date="2018-05" db="EMBL/GenBank/DDBJ databases">
        <title>Genomic Encyclopedia of Type Strains, Phase IV (KMG-IV): sequencing the most valuable type-strain genomes for metagenomic binning, comparative biology and taxonomic classification.</title>
        <authorList>
            <person name="Goeker M."/>
        </authorList>
    </citation>
    <scope>NUCLEOTIDE SEQUENCE [LARGE SCALE GENOMIC DNA]</scope>
    <source>
        <strain evidence="12 13">DSM 3183</strain>
    </source>
</reference>